<protein>
    <recommendedName>
        <fullName evidence="9">G-protein coupled receptors family 2 profile 2 domain-containing protein</fullName>
    </recommendedName>
</protein>
<dbReference type="PRINTS" id="PR02000">
    <property type="entry name" value="GCR1PLANT"/>
</dbReference>
<comment type="subcellular location">
    <subcellularLocation>
        <location evidence="1">Membrane</location>
        <topology evidence="1">Multi-pass membrane protein</topology>
    </subcellularLocation>
</comment>
<evidence type="ECO:0000256" key="2">
    <source>
        <dbReference type="ARBA" id="ARBA00022692"/>
    </source>
</evidence>
<dbReference type="Pfam" id="PF00002">
    <property type="entry name" value="7tm_2"/>
    <property type="match status" value="1"/>
</dbReference>
<keyword evidence="7" id="KW-0807">Transducer</keyword>
<proteinExistence type="predicted"/>
<dbReference type="InterPro" id="IPR022340">
    <property type="entry name" value="GPCR_GCR1_put"/>
</dbReference>
<dbReference type="EMBL" id="HBGH01004455">
    <property type="protein sequence ID" value="CAD9230291.1"/>
    <property type="molecule type" value="Transcribed_RNA"/>
</dbReference>
<keyword evidence="2 8" id="KW-0812">Transmembrane</keyword>
<dbReference type="InterPro" id="IPR000832">
    <property type="entry name" value="GPCR_2_secretin-like"/>
</dbReference>
<name>A0A7S1TA08_9RHOD</name>
<evidence type="ECO:0000256" key="1">
    <source>
        <dbReference type="ARBA" id="ARBA00004141"/>
    </source>
</evidence>
<dbReference type="InterPro" id="IPR022343">
    <property type="entry name" value="GCR1-cAMP_receptor"/>
</dbReference>
<keyword evidence="6" id="KW-0675">Receptor</keyword>
<dbReference type="SUPFAM" id="SSF81321">
    <property type="entry name" value="Family A G protein-coupled receptor-like"/>
    <property type="match status" value="1"/>
</dbReference>
<dbReference type="PANTHER" id="PTHR23112:SF0">
    <property type="entry name" value="TRANSMEMBRANE PROTEIN 116"/>
    <property type="match status" value="1"/>
</dbReference>
<feature type="domain" description="G-protein coupled receptors family 2 profile 2" evidence="9">
    <location>
        <begin position="10"/>
        <end position="271"/>
    </location>
</feature>
<accession>A0A7S1TA08</accession>
<dbReference type="InterPro" id="IPR017981">
    <property type="entry name" value="GPCR_2-like_7TM"/>
</dbReference>
<feature type="transmembrane region" description="Helical" evidence="8">
    <location>
        <begin position="117"/>
        <end position="139"/>
    </location>
</feature>
<dbReference type="PRINTS" id="PR02001">
    <property type="entry name" value="GCR1CAMPR"/>
</dbReference>
<evidence type="ECO:0000256" key="4">
    <source>
        <dbReference type="ARBA" id="ARBA00023040"/>
    </source>
</evidence>
<evidence type="ECO:0000256" key="6">
    <source>
        <dbReference type="ARBA" id="ARBA00023170"/>
    </source>
</evidence>
<feature type="transmembrane region" description="Helical" evidence="8">
    <location>
        <begin position="86"/>
        <end position="105"/>
    </location>
</feature>
<feature type="transmembrane region" description="Helical" evidence="8">
    <location>
        <begin position="48"/>
        <end position="66"/>
    </location>
</feature>
<keyword evidence="5 8" id="KW-0472">Membrane</keyword>
<evidence type="ECO:0000256" key="5">
    <source>
        <dbReference type="ARBA" id="ARBA00023136"/>
    </source>
</evidence>
<evidence type="ECO:0000256" key="8">
    <source>
        <dbReference type="SAM" id="Phobius"/>
    </source>
</evidence>
<gene>
    <name evidence="10" type="ORF">CCAE0312_LOCUS2445</name>
</gene>
<reference evidence="10" key="1">
    <citation type="submission" date="2021-01" db="EMBL/GenBank/DDBJ databases">
        <authorList>
            <person name="Corre E."/>
            <person name="Pelletier E."/>
            <person name="Niang G."/>
            <person name="Scheremetjew M."/>
            <person name="Finn R."/>
            <person name="Kale V."/>
            <person name="Holt S."/>
            <person name="Cochrane G."/>
            <person name="Meng A."/>
            <person name="Brown T."/>
            <person name="Cohen L."/>
        </authorList>
    </citation>
    <scope>NUCLEOTIDE SEQUENCE</scope>
    <source>
        <strain evidence="10">SAG 36.94</strain>
    </source>
</reference>
<sequence>MSSVLSTHQHELIHDASVGLGSLSALVSLLVIYVHVRLRLSKRPRDDPVLWLSVVCFFAPLSNMGIGRRSDPLCAMEAVANQFFYLASFLWVSCIAHQLYGVIVWSRTLHFRENMPVYHVFSWGIPSATVSLLLFLGQVQTDSSAEYDWCWIRPGPWRFALFYIPLIILLVLNALAYINISVTVYRRYRQNLLEAGQATPSSLGSRLLTLNWGLRASLYLFVFVVTRTGSIANRFQELAHPENPIFALRMMHVVTQSLQGVLYGIVYFMNESVGRRLIDLIRRRLRGEEEDQMGMIPAQDFAFPYEQDSAETTSIYDWNRQWDEDSEVSD</sequence>
<dbReference type="AlphaFoldDB" id="A0A7S1TA08"/>
<organism evidence="10">
    <name type="scientific">Compsopogon caeruleus</name>
    <dbReference type="NCBI Taxonomy" id="31354"/>
    <lineage>
        <taxon>Eukaryota</taxon>
        <taxon>Rhodophyta</taxon>
        <taxon>Compsopogonophyceae</taxon>
        <taxon>Compsopogonales</taxon>
        <taxon>Compsopogonaceae</taxon>
        <taxon>Compsopogon</taxon>
    </lineage>
</organism>
<evidence type="ECO:0000259" key="9">
    <source>
        <dbReference type="PROSITE" id="PS50261"/>
    </source>
</evidence>
<evidence type="ECO:0000256" key="3">
    <source>
        <dbReference type="ARBA" id="ARBA00022989"/>
    </source>
</evidence>
<keyword evidence="3 8" id="KW-1133">Transmembrane helix</keyword>
<dbReference type="GO" id="GO:0005886">
    <property type="term" value="C:plasma membrane"/>
    <property type="evidence" value="ECO:0007669"/>
    <property type="project" value="TreeGrafter"/>
</dbReference>
<dbReference type="PROSITE" id="PS50261">
    <property type="entry name" value="G_PROTEIN_RECEP_F2_4"/>
    <property type="match status" value="1"/>
</dbReference>
<feature type="transmembrane region" description="Helical" evidence="8">
    <location>
        <begin position="12"/>
        <end position="36"/>
    </location>
</feature>
<dbReference type="GO" id="GO:0007189">
    <property type="term" value="P:adenylate cyclase-activating G protein-coupled receptor signaling pathway"/>
    <property type="evidence" value="ECO:0007669"/>
    <property type="project" value="TreeGrafter"/>
</dbReference>
<keyword evidence="4" id="KW-0297">G-protein coupled receptor</keyword>
<evidence type="ECO:0000313" key="10">
    <source>
        <dbReference type="EMBL" id="CAD9230291.1"/>
    </source>
</evidence>
<dbReference type="PANTHER" id="PTHR23112">
    <property type="entry name" value="G PROTEIN-COUPLED RECEPTOR 157-RELATED"/>
    <property type="match status" value="1"/>
</dbReference>
<feature type="transmembrane region" description="Helical" evidence="8">
    <location>
        <begin position="159"/>
        <end position="185"/>
    </location>
</feature>
<dbReference type="GO" id="GO:0004930">
    <property type="term" value="F:G protein-coupled receptor activity"/>
    <property type="evidence" value="ECO:0007669"/>
    <property type="project" value="UniProtKB-KW"/>
</dbReference>
<dbReference type="GO" id="GO:0007166">
    <property type="term" value="P:cell surface receptor signaling pathway"/>
    <property type="evidence" value="ECO:0007669"/>
    <property type="project" value="InterPro"/>
</dbReference>
<dbReference type="Gene3D" id="1.20.1070.10">
    <property type="entry name" value="Rhodopsin 7-helix transmembrane proteins"/>
    <property type="match status" value="1"/>
</dbReference>
<evidence type="ECO:0000256" key="7">
    <source>
        <dbReference type="ARBA" id="ARBA00023224"/>
    </source>
</evidence>